<protein>
    <recommendedName>
        <fullName evidence="1">Knr4/Smi1-like domain-containing protein</fullName>
    </recommendedName>
</protein>
<gene>
    <name evidence="2" type="ORF">Q664_14680</name>
</gene>
<evidence type="ECO:0000259" key="1">
    <source>
        <dbReference type="SMART" id="SM00860"/>
    </source>
</evidence>
<proteinExistence type="predicted"/>
<dbReference type="Proteomes" id="UP000028547">
    <property type="component" value="Unassembled WGS sequence"/>
</dbReference>
<dbReference type="AlphaFoldDB" id="A0A084SVQ6"/>
<evidence type="ECO:0000313" key="2">
    <source>
        <dbReference type="EMBL" id="KFA92541.1"/>
    </source>
</evidence>
<evidence type="ECO:0000313" key="3">
    <source>
        <dbReference type="Proteomes" id="UP000028547"/>
    </source>
</evidence>
<dbReference type="RefSeq" id="WP_043394753.1">
    <property type="nucleotide sequence ID" value="NZ_JPMI01000090.1"/>
</dbReference>
<dbReference type="InterPro" id="IPR037883">
    <property type="entry name" value="Knr4/Smi1-like_sf"/>
</dbReference>
<comment type="caution">
    <text evidence="2">The sequence shown here is derived from an EMBL/GenBank/DDBJ whole genome shotgun (WGS) entry which is preliminary data.</text>
</comment>
<name>A0A084SVQ6_9BACT</name>
<feature type="domain" description="Knr4/Smi1-like" evidence="1">
    <location>
        <begin position="15"/>
        <end position="141"/>
    </location>
</feature>
<organism evidence="2 3">
    <name type="scientific">Archangium violaceum Cb vi76</name>
    <dbReference type="NCBI Taxonomy" id="1406225"/>
    <lineage>
        <taxon>Bacteria</taxon>
        <taxon>Pseudomonadati</taxon>
        <taxon>Myxococcota</taxon>
        <taxon>Myxococcia</taxon>
        <taxon>Myxococcales</taxon>
        <taxon>Cystobacterineae</taxon>
        <taxon>Archangiaceae</taxon>
        <taxon>Archangium</taxon>
    </lineage>
</organism>
<dbReference type="SUPFAM" id="SSF160631">
    <property type="entry name" value="SMI1/KNR4-like"/>
    <property type="match status" value="1"/>
</dbReference>
<reference evidence="2 3" key="1">
    <citation type="submission" date="2014-07" db="EMBL/GenBank/DDBJ databases">
        <title>Draft Genome Sequence of Gephyronic Acid Producer, Cystobacter violaceus Strain Cb vi76.</title>
        <authorList>
            <person name="Stevens D.C."/>
            <person name="Young J."/>
            <person name="Carmichael R."/>
            <person name="Tan J."/>
            <person name="Taylor R.E."/>
        </authorList>
    </citation>
    <scope>NUCLEOTIDE SEQUENCE [LARGE SCALE GENOMIC DNA]</scope>
    <source>
        <strain evidence="2 3">Cb vi76</strain>
    </source>
</reference>
<sequence length="144" mass="16414">MPIQWMPYLSIDPQPVTHQELEQLEQEWGVRLPEEYKALVTSHQGMTPEPSVFDVGRGTSVFNVLLTIRPYENREGYSVRRIHEALEPHLPKGIFPFAETPGGESICFDYRSGSAQPKVVLVTVETFIYPIADSLTDFLNKLHD</sequence>
<dbReference type="SMART" id="SM00860">
    <property type="entry name" value="SMI1_KNR4"/>
    <property type="match status" value="1"/>
</dbReference>
<dbReference type="EMBL" id="JPMI01000090">
    <property type="protein sequence ID" value="KFA92541.1"/>
    <property type="molecule type" value="Genomic_DNA"/>
</dbReference>
<dbReference type="Gene3D" id="3.40.1580.10">
    <property type="entry name" value="SMI1/KNR4-like"/>
    <property type="match status" value="1"/>
</dbReference>
<accession>A0A084SVQ6</accession>
<dbReference type="Pfam" id="PF09346">
    <property type="entry name" value="SMI1_KNR4"/>
    <property type="match status" value="1"/>
</dbReference>
<dbReference type="InterPro" id="IPR018958">
    <property type="entry name" value="Knr4/Smi1-like_dom"/>
</dbReference>